<gene>
    <name evidence="2" type="ORF">F8154_11935</name>
</gene>
<dbReference type="InterPro" id="IPR007563">
    <property type="entry name" value="DUF554"/>
</dbReference>
<dbReference type="Pfam" id="PF04474">
    <property type="entry name" value="DUF554"/>
    <property type="match status" value="1"/>
</dbReference>
<evidence type="ECO:0000256" key="1">
    <source>
        <dbReference type="SAM" id="Phobius"/>
    </source>
</evidence>
<reference evidence="2 3" key="1">
    <citation type="submission" date="2019-10" db="EMBL/GenBank/DDBJ databases">
        <title>Alkaliphilus serpentinus sp. nov. and Alkaliphilus pronyensis sp. nov., two novel anaerobic alkaliphilic species isolated from the serpentinized-hosted hydrothermal field of the Prony Bay (New Caledonia).</title>
        <authorList>
            <person name="Postec A."/>
        </authorList>
    </citation>
    <scope>NUCLEOTIDE SEQUENCE [LARGE SCALE GENOMIC DNA]</scope>
    <source>
        <strain evidence="2 3">LacV</strain>
    </source>
</reference>
<feature type="transmembrane region" description="Helical" evidence="1">
    <location>
        <begin position="33"/>
        <end position="50"/>
    </location>
</feature>
<feature type="transmembrane region" description="Helical" evidence="1">
    <location>
        <begin position="56"/>
        <end position="74"/>
    </location>
</feature>
<keyword evidence="1" id="KW-0812">Transmembrane</keyword>
<accession>A0A6I0EXU2</accession>
<feature type="transmembrane region" description="Helical" evidence="1">
    <location>
        <begin position="6"/>
        <end position="21"/>
    </location>
</feature>
<comment type="caution">
    <text evidence="2">The sequence shown here is derived from an EMBL/GenBank/DDBJ whole genome shotgun (WGS) entry which is preliminary data.</text>
</comment>
<keyword evidence="3" id="KW-1185">Reference proteome</keyword>
<dbReference type="Proteomes" id="UP000432715">
    <property type="component" value="Unassembled WGS sequence"/>
</dbReference>
<feature type="transmembrane region" description="Helical" evidence="1">
    <location>
        <begin position="139"/>
        <end position="172"/>
    </location>
</feature>
<feature type="transmembrane region" description="Helical" evidence="1">
    <location>
        <begin position="100"/>
        <end position="119"/>
    </location>
</feature>
<evidence type="ECO:0000313" key="3">
    <source>
        <dbReference type="Proteomes" id="UP000432715"/>
    </source>
</evidence>
<keyword evidence="1" id="KW-0472">Membrane</keyword>
<evidence type="ECO:0000313" key="2">
    <source>
        <dbReference type="EMBL" id="KAB3532448.1"/>
    </source>
</evidence>
<dbReference type="PANTHER" id="PTHR36111:SF2">
    <property type="entry name" value="INNER MEMBRANE PROTEIN"/>
    <property type="match status" value="1"/>
</dbReference>
<feature type="transmembrane region" description="Helical" evidence="1">
    <location>
        <begin position="184"/>
        <end position="203"/>
    </location>
</feature>
<dbReference type="OrthoDB" id="9797976at2"/>
<keyword evidence="1" id="KW-1133">Transmembrane helix</keyword>
<dbReference type="PANTHER" id="PTHR36111">
    <property type="entry name" value="INNER MEMBRANE PROTEIN-RELATED"/>
    <property type="match status" value="1"/>
</dbReference>
<sequence length="239" mass="25067">MLGTIVNSVAIIVGGLAGVLLSKEIPDSFKTTIMQGLGLSVFIIGLTGALKSQNVLLVISSIVLGSIIGEAFAIEDKLQKVGDWLEGNVSKGTEGSMAKGFVTASLIYCVGAMAIVGALESGLTGNHETLYAKSLIDGITAVIFASTLGIGVVFSSIAVFVYQGIITITAAFIKPFLIEEVIREMSAIGGLLIMGIAINLLEIKKISVGNMLPAVFLPIFYPFLEPIVLKIVSFLEILM</sequence>
<proteinExistence type="predicted"/>
<dbReference type="RefSeq" id="WP_151861847.1">
    <property type="nucleotide sequence ID" value="NZ_WBZC01000048.1"/>
</dbReference>
<dbReference type="AlphaFoldDB" id="A0A6I0EXU2"/>
<dbReference type="EMBL" id="WBZC01000048">
    <property type="protein sequence ID" value="KAB3532448.1"/>
    <property type="molecule type" value="Genomic_DNA"/>
</dbReference>
<feature type="transmembrane region" description="Helical" evidence="1">
    <location>
        <begin position="215"/>
        <end position="238"/>
    </location>
</feature>
<protein>
    <submittedName>
        <fullName evidence="2">DUF554 domain-containing protein</fullName>
    </submittedName>
</protein>
<name>A0A6I0EXU2_9FIRM</name>
<organism evidence="2 3">
    <name type="scientific">Alkaliphilus pronyensis</name>
    <dbReference type="NCBI Taxonomy" id="1482732"/>
    <lineage>
        <taxon>Bacteria</taxon>
        <taxon>Bacillati</taxon>
        <taxon>Bacillota</taxon>
        <taxon>Clostridia</taxon>
        <taxon>Peptostreptococcales</taxon>
        <taxon>Natronincolaceae</taxon>
        <taxon>Alkaliphilus</taxon>
    </lineage>
</organism>